<sequence length="71" mass="7959">MATDRQKIFKGIQYLAMSLIVIVIAIYLISFSFINKIYTLTGLGVIAMFTAIYLIFKGINTVVKGFFDGNK</sequence>
<feature type="transmembrane region" description="Helical" evidence="1">
    <location>
        <begin position="37"/>
        <end position="56"/>
    </location>
</feature>
<reference evidence="2 3" key="1">
    <citation type="submission" date="2021-06" db="EMBL/GenBank/DDBJ databases">
        <title>Whole genome sequences of Flavobacterium sp. KK2020170 and assembly.</title>
        <authorList>
            <person name="Kitahara K."/>
            <person name="Miyoshi S."/>
            <person name="Uesaka K."/>
        </authorList>
    </citation>
    <scope>NUCLEOTIDE SEQUENCE [LARGE SCALE GENOMIC DNA]</scope>
    <source>
        <strain evidence="2 3">KK2020170</strain>
    </source>
</reference>
<keyword evidence="3" id="KW-1185">Reference proteome</keyword>
<keyword evidence="1" id="KW-0812">Transmembrane</keyword>
<keyword evidence="1" id="KW-0472">Membrane</keyword>
<accession>A0ABN6HW09</accession>
<evidence type="ECO:0000256" key="1">
    <source>
        <dbReference type="SAM" id="Phobius"/>
    </source>
</evidence>
<gene>
    <name evidence="2" type="ORF">KK2020170_14920</name>
</gene>
<evidence type="ECO:0000313" key="2">
    <source>
        <dbReference type="EMBL" id="BCY28624.1"/>
    </source>
</evidence>
<proteinExistence type="predicted"/>
<organism evidence="2 3">
    <name type="scientific">Flavobacterium okayamense</name>
    <dbReference type="NCBI Taxonomy" id="2830782"/>
    <lineage>
        <taxon>Bacteria</taxon>
        <taxon>Pseudomonadati</taxon>
        <taxon>Bacteroidota</taxon>
        <taxon>Flavobacteriia</taxon>
        <taxon>Flavobacteriales</taxon>
        <taxon>Flavobacteriaceae</taxon>
        <taxon>Flavobacterium</taxon>
    </lineage>
</organism>
<keyword evidence="1" id="KW-1133">Transmembrane helix</keyword>
<feature type="transmembrane region" description="Helical" evidence="1">
    <location>
        <begin position="12"/>
        <end position="31"/>
    </location>
</feature>
<dbReference type="Proteomes" id="UP000825258">
    <property type="component" value="Chromosome"/>
</dbReference>
<dbReference type="RefSeq" id="WP_221257742.1">
    <property type="nucleotide sequence ID" value="NZ_AP024749.1"/>
</dbReference>
<dbReference type="EMBL" id="AP024749">
    <property type="protein sequence ID" value="BCY28624.1"/>
    <property type="molecule type" value="Genomic_DNA"/>
</dbReference>
<evidence type="ECO:0000313" key="3">
    <source>
        <dbReference type="Proteomes" id="UP000825258"/>
    </source>
</evidence>
<protein>
    <submittedName>
        <fullName evidence="2">Uncharacterized protein</fullName>
    </submittedName>
</protein>
<dbReference type="Pfam" id="PF19589">
    <property type="entry name" value="DUF6095"/>
    <property type="match status" value="1"/>
</dbReference>
<dbReference type="InterPro" id="IPR046077">
    <property type="entry name" value="DUF6095"/>
</dbReference>
<name>A0ABN6HW09_9FLAO</name>